<dbReference type="InterPro" id="IPR053115">
    <property type="entry name" value="CDK_inhibitor"/>
</dbReference>
<feature type="compositionally biased region" description="Pro residues" evidence="1">
    <location>
        <begin position="57"/>
        <end position="66"/>
    </location>
</feature>
<evidence type="ECO:0000256" key="1">
    <source>
        <dbReference type="SAM" id="MobiDB-lite"/>
    </source>
</evidence>
<dbReference type="AlphaFoldDB" id="A0A8J5KN13"/>
<evidence type="ECO:0000313" key="3">
    <source>
        <dbReference type="Proteomes" id="UP000734854"/>
    </source>
</evidence>
<dbReference type="EMBL" id="JACMSC010000013">
    <property type="protein sequence ID" value="KAG6493846.1"/>
    <property type="molecule type" value="Genomic_DNA"/>
</dbReference>
<dbReference type="PANTHER" id="PTHR35162:SF2">
    <property type="entry name" value="OS08G0516600 PROTEIN"/>
    <property type="match status" value="1"/>
</dbReference>
<accession>A0A8J5KN13</accession>
<proteinExistence type="predicted"/>
<protein>
    <submittedName>
        <fullName evidence="2">Uncharacterized protein</fullName>
    </submittedName>
</protein>
<sequence length="105" mass="10987">MASEVVAVGELPLLLPIKTALGGGEKIAVAVDEGGGGEEEGGCVTPKSEQHVLKPPTVCPPAPRKPNPAKRSASAAPNCKEFFVVPRDLTSIFIPIPPKKRIRLI</sequence>
<dbReference type="Proteomes" id="UP000734854">
    <property type="component" value="Unassembled WGS sequence"/>
</dbReference>
<feature type="region of interest" description="Disordered" evidence="1">
    <location>
        <begin position="54"/>
        <end position="73"/>
    </location>
</feature>
<organism evidence="2 3">
    <name type="scientific">Zingiber officinale</name>
    <name type="common">Ginger</name>
    <name type="synonym">Amomum zingiber</name>
    <dbReference type="NCBI Taxonomy" id="94328"/>
    <lineage>
        <taxon>Eukaryota</taxon>
        <taxon>Viridiplantae</taxon>
        <taxon>Streptophyta</taxon>
        <taxon>Embryophyta</taxon>
        <taxon>Tracheophyta</taxon>
        <taxon>Spermatophyta</taxon>
        <taxon>Magnoliopsida</taxon>
        <taxon>Liliopsida</taxon>
        <taxon>Zingiberales</taxon>
        <taxon>Zingiberaceae</taxon>
        <taxon>Zingiber</taxon>
    </lineage>
</organism>
<keyword evidence="3" id="KW-1185">Reference proteome</keyword>
<evidence type="ECO:0000313" key="2">
    <source>
        <dbReference type="EMBL" id="KAG6493846.1"/>
    </source>
</evidence>
<reference evidence="2 3" key="1">
    <citation type="submission" date="2020-08" db="EMBL/GenBank/DDBJ databases">
        <title>Plant Genome Project.</title>
        <authorList>
            <person name="Zhang R.-G."/>
        </authorList>
    </citation>
    <scope>NUCLEOTIDE SEQUENCE [LARGE SCALE GENOMIC DNA]</scope>
    <source>
        <tissue evidence="2">Rhizome</tissue>
    </source>
</reference>
<gene>
    <name evidence="2" type="ORF">ZIOFF_048849</name>
</gene>
<name>A0A8J5KN13_ZINOF</name>
<dbReference type="PANTHER" id="PTHR35162">
    <property type="entry name" value="OS08G0516600 PROTEIN"/>
    <property type="match status" value="1"/>
</dbReference>
<dbReference type="OrthoDB" id="662905at2759"/>
<comment type="caution">
    <text evidence="2">The sequence shown here is derived from an EMBL/GenBank/DDBJ whole genome shotgun (WGS) entry which is preliminary data.</text>
</comment>